<evidence type="ECO:0000313" key="4">
    <source>
        <dbReference type="Proteomes" id="UP001589716"/>
    </source>
</evidence>
<sequence>SLGGRALMRRPAQHPRPSSAWSHPYTGVGALAVFYNSGGGKPPAPVPPSGDPNPAPGAPKPTPPAPVTVSMSQDELAALAAREKDQGKRAGARQALADFAAEHGFTSVDDAKAFIEAARQKQQEALTEQERAQQQLAADRAQVEKDRAALAAAQRTMAREQALIRLGAVDTVDEQGQVTAPNLQDAVALLERELRDTPEADATEVAAAAARVKQRHPALFGATQTPPAPPLPPAPGGAPAGGPPPRVPATKDDVKARALARAQKMGYARRDDAA</sequence>
<gene>
    <name evidence="3" type="ORF">ACFFTP_30870</name>
</gene>
<evidence type="ECO:0000256" key="2">
    <source>
        <dbReference type="SAM" id="MobiDB-lite"/>
    </source>
</evidence>
<keyword evidence="4" id="KW-1185">Reference proteome</keyword>
<feature type="region of interest" description="Disordered" evidence="2">
    <location>
        <begin position="36"/>
        <end position="70"/>
    </location>
</feature>
<feature type="compositionally biased region" description="Pro residues" evidence="2">
    <location>
        <begin position="226"/>
        <end position="247"/>
    </location>
</feature>
<reference evidence="3 4" key="1">
    <citation type="submission" date="2024-09" db="EMBL/GenBank/DDBJ databases">
        <authorList>
            <person name="Sun Q."/>
            <person name="Mori K."/>
        </authorList>
    </citation>
    <scope>NUCLEOTIDE SEQUENCE [LARGE SCALE GENOMIC DNA]</scope>
    <source>
        <strain evidence="3 4">JCM 4414</strain>
    </source>
</reference>
<evidence type="ECO:0000256" key="1">
    <source>
        <dbReference type="SAM" id="Coils"/>
    </source>
</evidence>
<feature type="compositionally biased region" description="Pro residues" evidence="2">
    <location>
        <begin position="42"/>
        <end position="66"/>
    </location>
</feature>
<accession>A0ABV5R0Y7</accession>
<comment type="caution">
    <text evidence="3">The sequence shown here is derived from an EMBL/GenBank/DDBJ whole genome shotgun (WGS) entry which is preliminary data.</text>
</comment>
<protein>
    <recommendedName>
        <fullName evidence="5">Scaffolding protein</fullName>
    </recommendedName>
</protein>
<organism evidence="3 4">
    <name type="scientific">Streptomyces roseoviridis</name>
    <dbReference type="NCBI Taxonomy" id="67361"/>
    <lineage>
        <taxon>Bacteria</taxon>
        <taxon>Bacillati</taxon>
        <taxon>Actinomycetota</taxon>
        <taxon>Actinomycetes</taxon>
        <taxon>Kitasatosporales</taxon>
        <taxon>Streptomycetaceae</taxon>
        <taxon>Streptomyces</taxon>
    </lineage>
</organism>
<evidence type="ECO:0008006" key="5">
    <source>
        <dbReference type="Google" id="ProtNLM"/>
    </source>
</evidence>
<feature type="coiled-coil region" evidence="1">
    <location>
        <begin position="115"/>
        <end position="146"/>
    </location>
</feature>
<name>A0ABV5R0Y7_9ACTN</name>
<keyword evidence="1" id="KW-0175">Coiled coil</keyword>
<feature type="region of interest" description="Disordered" evidence="2">
    <location>
        <begin position="1"/>
        <end position="24"/>
    </location>
</feature>
<dbReference type="EMBL" id="JBHMCT010000027">
    <property type="protein sequence ID" value="MFB9558571.1"/>
    <property type="molecule type" value="Genomic_DNA"/>
</dbReference>
<proteinExistence type="predicted"/>
<evidence type="ECO:0000313" key="3">
    <source>
        <dbReference type="EMBL" id="MFB9558571.1"/>
    </source>
</evidence>
<feature type="non-terminal residue" evidence="3">
    <location>
        <position position="1"/>
    </location>
</feature>
<feature type="region of interest" description="Disordered" evidence="2">
    <location>
        <begin position="216"/>
        <end position="274"/>
    </location>
</feature>
<dbReference type="Proteomes" id="UP001589716">
    <property type="component" value="Unassembled WGS sequence"/>
</dbReference>